<dbReference type="GO" id="GO:0009117">
    <property type="term" value="P:nucleotide metabolic process"/>
    <property type="evidence" value="ECO:0007669"/>
    <property type="project" value="InterPro"/>
</dbReference>
<evidence type="ECO:0000256" key="1">
    <source>
        <dbReference type="SAM" id="MobiDB-lite"/>
    </source>
</evidence>
<dbReference type="PANTHER" id="PTHR31367:SF5">
    <property type="entry name" value="CYTOSOLIC 5'-NUCLEOTIDASE 1A"/>
    <property type="match status" value="1"/>
</dbReference>
<accession>A0A378Q5E2</accession>
<gene>
    <name evidence="2" type="ORF">NCTC11091_01863</name>
</gene>
<dbReference type="GO" id="GO:0008253">
    <property type="term" value="F:5'-nucleotidase activity"/>
    <property type="evidence" value="ECO:0007669"/>
    <property type="project" value="InterPro"/>
</dbReference>
<name>A0A378Q5E2_9GAMM</name>
<dbReference type="GO" id="GO:0005737">
    <property type="term" value="C:cytoplasm"/>
    <property type="evidence" value="ECO:0007669"/>
    <property type="project" value="InterPro"/>
</dbReference>
<dbReference type="GO" id="GO:0000287">
    <property type="term" value="F:magnesium ion binding"/>
    <property type="evidence" value="ECO:0007669"/>
    <property type="project" value="InterPro"/>
</dbReference>
<feature type="compositionally biased region" description="Polar residues" evidence="1">
    <location>
        <begin position="349"/>
        <end position="362"/>
    </location>
</feature>
<dbReference type="Proteomes" id="UP000255193">
    <property type="component" value="Unassembled WGS sequence"/>
</dbReference>
<dbReference type="InterPro" id="IPR010394">
    <property type="entry name" value="5-nucleotidase"/>
</dbReference>
<reference evidence="2 3" key="1">
    <citation type="submission" date="2018-06" db="EMBL/GenBank/DDBJ databases">
        <authorList>
            <consortium name="Pathogen Informatics"/>
            <person name="Doyle S."/>
        </authorList>
    </citation>
    <scope>NUCLEOTIDE SEQUENCE [LARGE SCALE GENOMIC DNA]</scope>
    <source>
        <strain evidence="2 3">NCTC11091</strain>
    </source>
</reference>
<evidence type="ECO:0000313" key="2">
    <source>
        <dbReference type="EMBL" id="STY96053.1"/>
    </source>
</evidence>
<feature type="region of interest" description="Disordered" evidence="1">
    <location>
        <begin position="343"/>
        <end position="362"/>
    </location>
</feature>
<protein>
    <submittedName>
        <fullName evidence="2">5'-nucleotidase</fullName>
    </submittedName>
</protein>
<organism evidence="2 3">
    <name type="scientific">Faucicola atlantae</name>
    <dbReference type="NCBI Taxonomy" id="34059"/>
    <lineage>
        <taxon>Bacteria</taxon>
        <taxon>Pseudomonadati</taxon>
        <taxon>Pseudomonadota</taxon>
        <taxon>Gammaproteobacteria</taxon>
        <taxon>Moraxellales</taxon>
        <taxon>Moraxellaceae</taxon>
        <taxon>Faucicola</taxon>
    </lineage>
</organism>
<dbReference type="RefSeq" id="WP_079351956.1">
    <property type="nucleotide sequence ID" value="NZ_MXAO01000002.1"/>
</dbReference>
<evidence type="ECO:0000313" key="3">
    <source>
        <dbReference type="Proteomes" id="UP000255193"/>
    </source>
</evidence>
<dbReference type="EMBL" id="UGQA01000001">
    <property type="protein sequence ID" value="STY96053.1"/>
    <property type="molecule type" value="Genomic_DNA"/>
</dbReference>
<dbReference type="PANTHER" id="PTHR31367">
    <property type="entry name" value="CYTOSOLIC 5'-NUCLEOTIDASE 1 FAMILY MEMBER"/>
    <property type="match status" value="1"/>
</dbReference>
<dbReference type="GO" id="GO:0000166">
    <property type="term" value="F:nucleotide binding"/>
    <property type="evidence" value="ECO:0007669"/>
    <property type="project" value="InterPro"/>
</dbReference>
<dbReference type="Pfam" id="PF06189">
    <property type="entry name" value="5-nucleotidase"/>
    <property type="match status" value="1"/>
</dbReference>
<dbReference type="AlphaFoldDB" id="A0A378Q5E2"/>
<sequence>MPVDLSNTLIVAVSATALFDLTESEAFFEQARADDPTTAVEKFRQYMIAREHMPLKTGSGYPLIRALLNLNRYQPQTETLDAVIQPLVEVVIMSKNSPDTGIQVLNALRAHGLPISRSAFTSGMGVADYVADFNVDLFLTTNHADAQQVTDAGVCACAILDAPPIDMAALDTDQLRIAFDGDAVLFDEAGELLSRTEGLQAFHDFEDRMSDVPMNKGPYADFLIKLSQLQRRLPTSLPTPPIQIALVTARNAPADVRAIKTLREWGVNVDLAFFLGGLEKTAVLKTFAPHIFFDDSIHNYDAAKTVVPSGLVPYRSESQLFAAIQNDDGHTLMPPHISLPVRKPKSKTAKAQPSTAQTKTVTDVSKMTHNTSNIL</sequence>
<proteinExistence type="predicted"/>